<protein>
    <submittedName>
        <fullName evidence="1">Uncharacterized protein</fullName>
    </submittedName>
</protein>
<dbReference type="EMBL" id="LR778175">
    <property type="protein sequence ID" value="CAB1274245.1"/>
    <property type="molecule type" value="Genomic_DNA"/>
</dbReference>
<reference evidence="1 2" key="1">
    <citation type="submission" date="2020-03" db="EMBL/GenBank/DDBJ databases">
        <authorList>
            <person name="Picone N."/>
        </authorList>
    </citation>
    <scope>NUCLEOTIDE SEQUENCE [LARGE SCALE GENOMIC DNA]</scope>
    <source>
        <strain evidence="1">NSCAC1</strain>
    </source>
</reference>
<evidence type="ECO:0000313" key="2">
    <source>
        <dbReference type="Proteomes" id="UP000516072"/>
    </source>
</evidence>
<dbReference type="KEGG" id="ntg:NSCAC_0072"/>
<dbReference type="AlphaFoldDB" id="A0A7G1Q7S6"/>
<name>A0A7G1Q7S6_9GAMM</name>
<dbReference type="Proteomes" id="UP000516072">
    <property type="component" value="Chromosome"/>
</dbReference>
<organism evidence="1 2">
    <name type="scientific">Candidatus Nitrosacidococcus tergens</name>
    <dbReference type="NCBI Taxonomy" id="553981"/>
    <lineage>
        <taxon>Bacteria</taxon>
        <taxon>Pseudomonadati</taxon>
        <taxon>Pseudomonadota</taxon>
        <taxon>Gammaproteobacteria</taxon>
        <taxon>Chromatiales</taxon>
        <taxon>Chromatiaceae</taxon>
        <taxon>Candidatus Nitrosacidococcus</taxon>
    </lineage>
</organism>
<keyword evidence="2" id="KW-1185">Reference proteome</keyword>
<accession>A0A7G1Q7S6</accession>
<sequence length="61" mass="7361">MLYLYKLISPLDYYFINYADPQASTSSSKKSTYQRARKQSEHLKLLRLRSFEEKRWKVGNL</sequence>
<gene>
    <name evidence="1" type="ORF">NSCAC_0072</name>
</gene>
<evidence type="ECO:0000313" key="1">
    <source>
        <dbReference type="EMBL" id="CAB1274245.1"/>
    </source>
</evidence>
<proteinExistence type="predicted"/>